<dbReference type="AlphaFoldDB" id="A0A9W9YZJ2"/>
<accession>A0A9W9YZJ2</accession>
<dbReference type="Proteomes" id="UP001163046">
    <property type="component" value="Unassembled WGS sequence"/>
</dbReference>
<proteinExistence type="predicted"/>
<sequence>MRAESKDKPASQWKQVNLDKFLEMVWLLGVSLNVWKAVDTKKIEWTSLHGGEKRILLRKLPDFLCKILPPERAPTVMKLWTQDHMGRRRKRFKAEIKVWYHYDNDVQINRTEQLSNVIGERSSNVDAAEPVHDQNVNALDLAASGNFECSDEGDDSEETSTTHHYRRLIRAEDAWSKLREGVLATTFENQGSLFGERCHFCDSESDICRCPDCGSTIVFCESCAVLKNSKYNIFHCVEILRVSNQFTILGLHVTSQTFPYLGIRHVGVPSRVY</sequence>
<gene>
    <name evidence="1" type="ORF">OS493_024291</name>
</gene>
<keyword evidence="2" id="KW-1185">Reference proteome</keyword>
<evidence type="ECO:0000313" key="2">
    <source>
        <dbReference type="Proteomes" id="UP001163046"/>
    </source>
</evidence>
<reference evidence="1" key="1">
    <citation type="submission" date="2023-01" db="EMBL/GenBank/DDBJ databases">
        <title>Genome assembly of the deep-sea coral Lophelia pertusa.</title>
        <authorList>
            <person name="Herrera S."/>
            <person name="Cordes E."/>
        </authorList>
    </citation>
    <scope>NUCLEOTIDE SEQUENCE</scope>
    <source>
        <strain evidence="1">USNM1676648</strain>
        <tissue evidence="1">Polyp</tissue>
    </source>
</reference>
<evidence type="ECO:0000313" key="1">
    <source>
        <dbReference type="EMBL" id="KAJ7371614.1"/>
    </source>
</evidence>
<protein>
    <submittedName>
        <fullName evidence="1">Uncharacterized protein</fullName>
    </submittedName>
</protein>
<dbReference type="EMBL" id="MU826844">
    <property type="protein sequence ID" value="KAJ7371614.1"/>
    <property type="molecule type" value="Genomic_DNA"/>
</dbReference>
<name>A0A9W9YZJ2_9CNID</name>
<organism evidence="1 2">
    <name type="scientific">Desmophyllum pertusum</name>
    <dbReference type="NCBI Taxonomy" id="174260"/>
    <lineage>
        <taxon>Eukaryota</taxon>
        <taxon>Metazoa</taxon>
        <taxon>Cnidaria</taxon>
        <taxon>Anthozoa</taxon>
        <taxon>Hexacorallia</taxon>
        <taxon>Scleractinia</taxon>
        <taxon>Caryophylliina</taxon>
        <taxon>Caryophylliidae</taxon>
        <taxon>Desmophyllum</taxon>
    </lineage>
</organism>
<comment type="caution">
    <text evidence="1">The sequence shown here is derived from an EMBL/GenBank/DDBJ whole genome shotgun (WGS) entry which is preliminary data.</text>
</comment>